<dbReference type="Pfam" id="PF04883">
    <property type="entry name" value="HK97-gp10_like"/>
    <property type="match status" value="1"/>
</dbReference>
<dbReference type="OrthoDB" id="1850874at2"/>
<organism evidence="1 2">
    <name type="scientific">Culicoidibacter larvae</name>
    <dbReference type="NCBI Taxonomy" id="2579976"/>
    <lineage>
        <taxon>Bacteria</taxon>
        <taxon>Bacillati</taxon>
        <taxon>Bacillota</taxon>
        <taxon>Culicoidibacteria</taxon>
        <taxon>Culicoidibacterales</taxon>
        <taxon>Culicoidibacteraceae</taxon>
        <taxon>Culicoidibacter</taxon>
    </lineage>
</organism>
<proteinExistence type="predicted"/>
<dbReference type="Proteomes" id="UP000306912">
    <property type="component" value="Unassembled WGS sequence"/>
</dbReference>
<dbReference type="InterPro" id="IPR010064">
    <property type="entry name" value="HK97-gp10_tail"/>
</dbReference>
<sequence>MIPIKKLSCKVFKMGKYCDFSELTDHIEKLKLKADQIDRARELFLDHIVMLYIRRIKKRTNVDTGMLRKMWMAEKAQTVFNETYASVFNNMEYALFVNNGHRALDGSWVEGFFFVERTDDEMRQYMEKAAKKFYDNYFKDLEG</sequence>
<gene>
    <name evidence="1" type="ORF">FEZ08_10805</name>
</gene>
<reference evidence="1 2" key="1">
    <citation type="submission" date="2019-05" db="EMBL/GenBank/DDBJ databases">
        <title>Culicoidintestinum kansasii gen. nov., sp. nov. from the gastrointestinal tract of the biting midge, Culicoides sonorensis.</title>
        <authorList>
            <person name="Neupane S."/>
            <person name="Ghosh A."/>
            <person name="Gunther S."/>
            <person name="Martin K."/>
            <person name="Zurek L."/>
        </authorList>
    </citation>
    <scope>NUCLEOTIDE SEQUENCE [LARGE SCALE GENOMIC DNA]</scope>
    <source>
        <strain evidence="1 2">CS-1</strain>
    </source>
</reference>
<dbReference type="InParanoid" id="A0A5R8Q891"/>
<evidence type="ECO:0000313" key="1">
    <source>
        <dbReference type="EMBL" id="TLG71376.1"/>
    </source>
</evidence>
<evidence type="ECO:0000313" key="2">
    <source>
        <dbReference type="Proteomes" id="UP000306912"/>
    </source>
</evidence>
<accession>A0A5R8Q891</accession>
<keyword evidence="2" id="KW-1185">Reference proteome</keyword>
<comment type="caution">
    <text evidence="1">The sequence shown here is derived from an EMBL/GenBank/DDBJ whole genome shotgun (WGS) entry which is preliminary data.</text>
</comment>
<dbReference type="AlphaFoldDB" id="A0A5R8Q891"/>
<name>A0A5R8Q891_9FIRM</name>
<dbReference type="EMBL" id="VBWP01000012">
    <property type="protein sequence ID" value="TLG71376.1"/>
    <property type="molecule type" value="Genomic_DNA"/>
</dbReference>
<protein>
    <submittedName>
        <fullName evidence="1">HK97 gp10 family phage protein</fullName>
    </submittedName>
</protein>